<accession>A0AAW6GY70</accession>
<evidence type="ECO:0000313" key="2">
    <source>
        <dbReference type="Proteomes" id="UP001213309"/>
    </source>
</evidence>
<proteinExistence type="predicted"/>
<reference evidence="1" key="1">
    <citation type="submission" date="2022-10" db="EMBL/GenBank/DDBJ databases">
        <title>Human gut microbiome strain richness.</title>
        <authorList>
            <person name="Chen-Liaw A."/>
        </authorList>
    </citation>
    <scope>NUCLEOTIDE SEQUENCE</scope>
    <source>
        <strain evidence="1">1001713st2_A4_1001713B170214_170313</strain>
    </source>
</reference>
<gene>
    <name evidence="1" type="ORF">POZ24_20435</name>
</gene>
<dbReference type="RefSeq" id="WP_272202497.1">
    <property type="nucleotide sequence ID" value="NZ_CAXTQO010000005.1"/>
</dbReference>
<name>A0AAW6GY70_BACUN</name>
<dbReference type="Proteomes" id="UP001213309">
    <property type="component" value="Unassembled WGS sequence"/>
</dbReference>
<evidence type="ECO:0008006" key="3">
    <source>
        <dbReference type="Google" id="ProtNLM"/>
    </source>
</evidence>
<protein>
    <recommendedName>
        <fullName evidence="3">Lantibiotic dehydratase N-terminal domain-containing protein</fullName>
    </recommendedName>
</protein>
<organism evidence="1 2">
    <name type="scientific">Bacteroides uniformis</name>
    <dbReference type="NCBI Taxonomy" id="820"/>
    <lineage>
        <taxon>Bacteria</taxon>
        <taxon>Pseudomonadati</taxon>
        <taxon>Bacteroidota</taxon>
        <taxon>Bacteroidia</taxon>
        <taxon>Bacteroidales</taxon>
        <taxon>Bacteroidaceae</taxon>
        <taxon>Bacteroides</taxon>
    </lineage>
</organism>
<dbReference type="EMBL" id="JAQNSG010000034">
    <property type="protein sequence ID" value="MDC1882357.1"/>
    <property type="molecule type" value="Genomic_DNA"/>
</dbReference>
<evidence type="ECO:0000313" key="1">
    <source>
        <dbReference type="EMBL" id="MDC1882357.1"/>
    </source>
</evidence>
<comment type="caution">
    <text evidence="1">The sequence shown here is derived from an EMBL/GenBank/DDBJ whole genome shotgun (WGS) entry which is preliminary data.</text>
</comment>
<sequence>MILSDCPLTRELNNYWNRKLHIYFPILDKTPNVMCLSLKEYLTNIPQKLYDIRTYEDYYSYLISLKTQFPNLLINFLKEHAHELNIAIETLNVINSLDINDCKIDLHNQIEAIRYIENNIHYNYQQITESVLHKFILLIAIDKRISRNKPIDGLDIYNCIEELKLSSFNFVANCYNNVIRNGIAHGDFSYTCQGIVYKGKKGATYTTNEREIISLFDRTMDFCNGFALAFKLFLITNQDFFDENNLSLPKSFLIQELKSQVNAPRWEIIDCLENYTIDNKKQLNIFTKNSLFDITSVNYFAFRTVVFAEYFAPKYDRYFISLESKYSLPGWAAYSGEILRNGRKTNSLEEYQNVLEDGLLFFVPKIRFPKFIISIFNFYTIIKNNWSFIFLLNKGNIIKRNFTIRDTVIHRRNTFLIINDARVYISPDCSDDIESVVRQNYKNIVKYTIKQSKKEFNRFSCKQLLRVKSLRLCLYESDMRKRNYQSAGLIDNLICTISINKSRRIKEIDIIGGTPEQFGIYRIVWNKAWLQKVKHKTFE</sequence>
<dbReference type="AlphaFoldDB" id="A0AAW6GY70"/>